<feature type="transmembrane region" description="Helical" evidence="2">
    <location>
        <begin position="120"/>
        <end position="142"/>
    </location>
</feature>
<keyword evidence="2" id="KW-0472">Membrane</keyword>
<feature type="compositionally biased region" description="Polar residues" evidence="1">
    <location>
        <begin position="17"/>
        <end position="29"/>
    </location>
</feature>
<organism evidence="3">
    <name type="scientific">Psilocybe cubensis</name>
    <name type="common">Psychedelic mushroom</name>
    <name type="synonym">Stropharia cubensis</name>
    <dbReference type="NCBI Taxonomy" id="181762"/>
    <lineage>
        <taxon>Eukaryota</taxon>
        <taxon>Fungi</taxon>
        <taxon>Dikarya</taxon>
        <taxon>Basidiomycota</taxon>
        <taxon>Agaricomycotina</taxon>
        <taxon>Agaricomycetes</taxon>
        <taxon>Agaricomycetidae</taxon>
        <taxon>Agaricales</taxon>
        <taxon>Agaricineae</taxon>
        <taxon>Strophariaceae</taxon>
        <taxon>Psilocybe</taxon>
    </lineage>
</organism>
<gene>
    <name evidence="3" type="ORF">JR316_011113</name>
</gene>
<proteinExistence type="predicted"/>
<accession>A0A8H7XQJ5</accession>
<comment type="caution">
    <text evidence="3">The sequence shown here is derived from an EMBL/GenBank/DDBJ whole genome shotgun (WGS) entry which is preliminary data.</text>
</comment>
<feature type="region of interest" description="Disordered" evidence="1">
    <location>
        <begin position="1"/>
        <end position="85"/>
    </location>
</feature>
<dbReference type="EMBL" id="JAFIQS010000013">
    <property type="protein sequence ID" value="KAG5163918.1"/>
    <property type="molecule type" value="Genomic_DNA"/>
</dbReference>
<name>A0A8H7XQJ5_PSICU</name>
<evidence type="ECO:0000313" key="3">
    <source>
        <dbReference type="EMBL" id="KAG5163918.1"/>
    </source>
</evidence>
<keyword evidence="2" id="KW-1133">Transmembrane helix</keyword>
<evidence type="ECO:0000256" key="2">
    <source>
        <dbReference type="SAM" id="Phobius"/>
    </source>
</evidence>
<keyword evidence="2" id="KW-0812">Transmembrane</keyword>
<dbReference type="AlphaFoldDB" id="A0A8H7XQJ5"/>
<reference evidence="3" key="1">
    <citation type="submission" date="2021-02" db="EMBL/GenBank/DDBJ databases">
        <title>Psilocybe cubensis genome.</title>
        <authorList>
            <person name="Mckernan K.J."/>
            <person name="Crawford S."/>
            <person name="Trippe A."/>
            <person name="Kane L.T."/>
            <person name="Mclaughlin S."/>
        </authorList>
    </citation>
    <scope>NUCLEOTIDE SEQUENCE [LARGE SCALE GENOMIC DNA]</scope>
    <source>
        <strain evidence="3">MGC-MH-2018</strain>
    </source>
</reference>
<protein>
    <submittedName>
        <fullName evidence="3">Uncharacterized protein</fullName>
    </submittedName>
</protein>
<evidence type="ECO:0000256" key="1">
    <source>
        <dbReference type="SAM" id="MobiDB-lite"/>
    </source>
</evidence>
<feature type="compositionally biased region" description="Pro residues" evidence="1">
    <location>
        <begin position="41"/>
        <end position="50"/>
    </location>
</feature>
<sequence>MSVFPPPSLAPEDRINTGATVEPQTSGQHQQDRKYETDSQPPIPATPPQISPRLFGSPEYSPRTGEGPIHLAPDVDEERGQAGAHSRFRFWPTTGRFALPDALRTEPEDRGALDNMRRGAVTIIITPIAFIGIALYSCGVIIEGVALLLKGFGALGGRMLARRRQRSQAGEPLWV</sequence>